<sequence>MKAWPTTSFAPNPPCRWRRHFRDDVLGADRGGLFVDGHGSNNPLLTASGDHAFGDGGNDTIIGGAGADVLEASTLSASALTQTEDSQRGAAVEFSRHGPDRQRHRWI</sequence>
<feature type="region of interest" description="Disordered" evidence="1">
    <location>
        <begin position="82"/>
        <end position="107"/>
    </location>
</feature>
<gene>
    <name evidence="2" type="ORF">H7965_28825</name>
</gene>
<proteinExistence type="predicted"/>
<dbReference type="RefSeq" id="WP_186773944.1">
    <property type="nucleotide sequence ID" value="NZ_JACOMF010000144.1"/>
</dbReference>
<dbReference type="EMBL" id="JACOMF010000144">
    <property type="protein sequence ID" value="MBC4019223.1"/>
    <property type="molecule type" value="Genomic_DNA"/>
</dbReference>
<evidence type="ECO:0000313" key="3">
    <source>
        <dbReference type="Proteomes" id="UP000600101"/>
    </source>
</evidence>
<organism evidence="2 3">
    <name type="scientific">Siccirubricoccus deserti</name>
    <dbReference type="NCBI Taxonomy" id="2013562"/>
    <lineage>
        <taxon>Bacteria</taxon>
        <taxon>Pseudomonadati</taxon>
        <taxon>Pseudomonadota</taxon>
        <taxon>Alphaproteobacteria</taxon>
        <taxon>Acetobacterales</taxon>
        <taxon>Roseomonadaceae</taxon>
        <taxon>Siccirubricoccus</taxon>
    </lineage>
</organism>
<dbReference type="Proteomes" id="UP000600101">
    <property type="component" value="Unassembled WGS sequence"/>
</dbReference>
<comment type="caution">
    <text evidence="2">The sequence shown here is derived from an EMBL/GenBank/DDBJ whole genome shotgun (WGS) entry which is preliminary data.</text>
</comment>
<dbReference type="Pfam" id="PF00353">
    <property type="entry name" value="HemolysinCabind"/>
    <property type="match status" value="1"/>
</dbReference>
<keyword evidence="3" id="KW-1185">Reference proteome</keyword>
<dbReference type="AlphaFoldDB" id="A0A9X0R5B8"/>
<evidence type="ECO:0008006" key="4">
    <source>
        <dbReference type="Google" id="ProtNLM"/>
    </source>
</evidence>
<dbReference type="SUPFAM" id="SSF51120">
    <property type="entry name" value="beta-Roll"/>
    <property type="match status" value="1"/>
</dbReference>
<protein>
    <recommendedName>
        <fullName evidence="4">Calcium-binding protein</fullName>
    </recommendedName>
</protein>
<dbReference type="InterPro" id="IPR001343">
    <property type="entry name" value="Hemolysn_Ca-bd"/>
</dbReference>
<accession>A0A9X0R5B8</accession>
<reference evidence="2" key="1">
    <citation type="submission" date="2020-08" db="EMBL/GenBank/DDBJ databases">
        <authorList>
            <person name="Hu Y."/>
            <person name="Nguyen S.V."/>
            <person name="Li F."/>
            <person name="Fanning S."/>
        </authorList>
    </citation>
    <scope>NUCLEOTIDE SEQUENCE</scope>
    <source>
        <strain evidence="2">SYSU D8009</strain>
    </source>
</reference>
<dbReference type="InterPro" id="IPR011049">
    <property type="entry name" value="Serralysin-like_metalloprot_C"/>
</dbReference>
<evidence type="ECO:0000313" key="2">
    <source>
        <dbReference type="EMBL" id="MBC4019223.1"/>
    </source>
</evidence>
<dbReference type="GO" id="GO:0005509">
    <property type="term" value="F:calcium ion binding"/>
    <property type="evidence" value="ECO:0007669"/>
    <property type="project" value="InterPro"/>
</dbReference>
<name>A0A9X0R5B8_9PROT</name>
<evidence type="ECO:0000256" key="1">
    <source>
        <dbReference type="SAM" id="MobiDB-lite"/>
    </source>
</evidence>